<comment type="caution">
    <text evidence="4">The sequence shown here is derived from an EMBL/GenBank/DDBJ whole genome shotgun (WGS) entry which is preliminary data.</text>
</comment>
<organism evidence="4">
    <name type="scientific">marine sediment metagenome</name>
    <dbReference type="NCBI Taxonomy" id="412755"/>
    <lineage>
        <taxon>unclassified sequences</taxon>
        <taxon>metagenomes</taxon>
        <taxon>ecological metagenomes</taxon>
    </lineage>
</organism>
<dbReference type="GO" id="GO:0008477">
    <property type="term" value="F:purine nucleosidase activity"/>
    <property type="evidence" value="ECO:0007669"/>
    <property type="project" value="TreeGrafter"/>
</dbReference>
<dbReference type="Gene3D" id="3.90.245.10">
    <property type="entry name" value="Ribonucleoside hydrolase-like"/>
    <property type="match status" value="1"/>
</dbReference>
<evidence type="ECO:0000256" key="1">
    <source>
        <dbReference type="ARBA" id="ARBA00022801"/>
    </source>
</evidence>
<evidence type="ECO:0000256" key="2">
    <source>
        <dbReference type="ARBA" id="ARBA00023295"/>
    </source>
</evidence>
<dbReference type="InterPro" id="IPR023186">
    <property type="entry name" value="IUNH"/>
</dbReference>
<evidence type="ECO:0000313" key="4">
    <source>
        <dbReference type="EMBL" id="GAI11722.1"/>
    </source>
</evidence>
<dbReference type="InterPro" id="IPR036452">
    <property type="entry name" value="Ribo_hydro-like"/>
</dbReference>
<dbReference type="PANTHER" id="PTHR12304:SF58">
    <property type="entry name" value="INOSINE_URIDINE-PREFERRING NUCLEOSIDE HYDROLASE DOMAIN-CONTAINING PROTEIN"/>
    <property type="match status" value="1"/>
</dbReference>
<dbReference type="AlphaFoldDB" id="X1KXB5"/>
<dbReference type="SUPFAM" id="SSF53590">
    <property type="entry name" value="Nucleoside hydrolase"/>
    <property type="match status" value="1"/>
</dbReference>
<dbReference type="GO" id="GO:0006152">
    <property type="term" value="P:purine nucleoside catabolic process"/>
    <property type="evidence" value="ECO:0007669"/>
    <property type="project" value="TreeGrafter"/>
</dbReference>
<reference evidence="4" key="1">
    <citation type="journal article" date="2014" name="Front. Microbiol.">
        <title>High frequency of phylogenetically diverse reductive dehalogenase-homologous genes in deep subseafloor sedimentary metagenomes.</title>
        <authorList>
            <person name="Kawai M."/>
            <person name="Futagami T."/>
            <person name="Toyoda A."/>
            <person name="Takaki Y."/>
            <person name="Nishi S."/>
            <person name="Hori S."/>
            <person name="Arai W."/>
            <person name="Tsubouchi T."/>
            <person name="Morono Y."/>
            <person name="Uchiyama I."/>
            <person name="Ito T."/>
            <person name="Fujiyama A."/>
            <person name="Inagaki F."/>
            <person name="Takami H."/>
        </authorList>
    </citation>
    <scope>NUCLEOTIDE SEQUENCE</scope>
    <source>
        <strain evidence="4">Expedition CK06-06</strain>
    </source>
</reference>
<dbReference type="PANTHER" id="PTHR12304">
    <property type="entry name" value="INOSINE-URIDINE PREFERRING NUCLEOSIDE HYDROLASE"/>
    <property type="match status" value="1"/>
</dbReference>
<name>X1KXB5_9ZZZZ</name>
<accession>X1KXB5</accession>
<evidence type="ECO:0000259" key="3">
    <source>
        <dbReference type="Pfam" id="PF01156"/>
    </source>
</evidence>
<keyword evidence="2" id="KW-0326">Glycosidase</keyword>
<sequence>MKNILIDTDIGDDIDDALAIRFALNCPEVCVKAITTVYGDTETRAKLVLKLLRVFDREDISVGVGIKKSLFGKEDARPINQAAVLDEKEVLPVLSRHNAVDLIISKANSCRDLIIVSIGALTNIATALIKQPHLAKKAKLVMMGGVVNSQRAEYNISCDPEAARIVFKSGIEIVMVGLDVTMRCQLRREELDDLANRGLPSTDLLMDMVKAWQKSSDNTYPVLHDPLAVAVAFDQTLVKMEARKVNVETRGEFTRGFTIASKSKISNAQVCLDVDAIRFIDLFMRTTLMSKGICSRNIKASYDAL</sequence>
<dbReference type="GO" id="GO:0005829">
    <property type="term" value="C:cytosol"/>
    <property type="evidence" value="ECO:0007669"/>
    <property type="project" value="TreeGrafter"/>
</dbReference>
<protein>
    <recommendedName>
        <fullName evidence="3">Inosine/uridine-preferring nucleoside hydrolase domain-containing protein</fullName>
    </recommendedName>
</protein>
<gene>
    <name evidence="4" type="ORF">S06H3_13019</name>
</gene>
<keyword evidence="1" id="KW-0378">Hydrolase</keyword>
<feature type="domain" description="Inosine/uridine-preferring nucleoside hydrolase" evidence="3">
    <location>
        <begin position="4"/>
        <end position="280"/>
    </location>
</feature>
<dbReference type="Pfam" id="PF01156">
    <property type="entry name" value="IU_nuc_hydro"/>
    <property type="match status" value="1"/>
</dbReference>
<dbReference type="EMBL" id="BARV01006356">
    <property type="protein sequence ID" value="GAI11722.1"/>
    <property type="molecule type" value="Genomic_DNA"/>
</dbReference>
<proteinExistence type="predicted"/>
<dbReference type="InterPro" id="IPR001910">
    <property type="entry name" value="Inosine/uridine_hydrolase_dom"/>
</dbReference>